<dbReference type="AlphaFoldDB" id="A0A643CIJ4"/>
<sequence length="75" mass="8474">DSPFSQEKRTEEGEVAALRLTARSQGQQKLRGEREAVELQMVNKRLPVSKPENHNLENGKEPLMLERKAPKSSCS</sequence>
<gene>
    <name evidence="2" type="ORF">E2I00_017940</name>
</gene>
<protein>
    <submittedName>
        <fullName evidence="2">Uncharacterized protein</fullName>
    </submittedName>
</protein>
<evidence type="ECO:0000313" key="3">
    <source>
        <dbReference type="Proteomes" id="UP000437017"/>
    </source>
</evidence>
<reference evidence="2 3" key="1">
    <citation type="journal article" date="2019" name="PLoS ONE">
        <title>Genomic analyses reveal an absence of contemporary introgressive admixture between fin whales and blue whales, despite known hybrids.</title>
        <authorList>
            <person name="Westbury M.V."/>
            <person name="Petersen B."/>
            <person name="Lorenzen E.D."/>
        </authorList>
    </citation>
    <scope>NUCLEOTIDE SEQUENCE [LARGE SCALE GENOMIC DNA]</scope>
    <source>
        <strain evidence="2">FinWhale-01</strain>
    </source>
</reference>
<feature type="region of interest" description="Disordered" evidence="1">
    <location>
        <begin position="48"/>
        <end position="75"/>
    </location>
</feature>
<feature type="non-terminal residue" evidence="2">
    <location>
        <position position="75"/>
    </location>
</feature>
<dbReference type="OrthoDB" id="9742062at2759"/>
<keyword evidence="3" id="KW-1185">Reference proteome</keyword>
<name>A0A643CIJ4_BALPH</name>
<feature type="non-terminal residue" evidence="2">
    <location>
        <position position="1"/>
    </location>
</feature>
<feature type="compositionally biased region" description="Basic and acidic residues" evidence="1">
    <location>
        <begin position="51"/>
        <end position="69"/>
    </location>
</feature>
<evidence type="ECO:0000313" key="2">
    <source>
        <dbReference type="EMBL" id="KAB0399999.1"/>
    </source>
</evidence>
<organism evidence="2 3">
    <name type="scientific">Balaenoptera physalus</name>
    <name type="common">Fin whale</name>
    <name type="synonym">Balaena physalus</name>
    <dbReference type="NCBI Taxonomy" id="9770"/>
    <lineage>
        <taxon>Eukaryota</taxon>
        <taxon>Metazoa</taxon>
        <taxon>Chordata</taxon>
        <taxon>Craniata</taxon>
        <taxon>Vertebrata</taxon>
        <taxon>Euteleostomi</taxon>
        <taxon>Mammalia</taxon>
        <taxon>Eutheria</taxon>
        <taxon>Laurasiatheria</taxon>
        <taxon>Artiodactyla</taxon>
        <taxon>Whippomorpha</taxon>
        <taxon>Cetacea</taxon>
        <taxon>Mysticeti</taxon>
        <taxon>Balaenopteridae</taxon>
        <taxon>Balaenoptera</taxon>
    </lineage>
</organism>
<accession>A0A643CIJ4</accession>
<evidence type="ECO:0000256" key="1">
    <source>
        <dbReference type="SAM" id="MobiDB-lite"/>
    </source>
</evidence>
<comment type="caution">
    <text evidence="2">The sequence shown here is derived from an EMBL/GenBank/DDBJ whole genome shotgun (WGS) entry which is preliminary data.</text>
</comment>
<proteinExistence type="predicted"/>
<dbReference type="EMBL" id="SGJD01001422">
    <property type="protein sequence ID" value="KAB0399999.1"/>
    <property type="molecule type" value="Genomic_DNA"/>
</dbReference>
<dbReference type="Proteomes" id="UP000437017">
    <property type="component" value="Unassembled WGS sequence"/>
</dbReference>